<dbReference type="EMBL" id="PKLZ01000008">
    <property type="protein sequence ID" value="PLW82435.1"/>
    <property type="molecule type" value="Genomic_DNA"/>
</dbReference>
<dbReference type="SUPFAM" id="SSF117396">
    <property type="entry name" value="TM1631-like"/>
    <property type="match status" value="1"/>
</dbReference>
<dbReference type="Proteomes" id="UP000234845">
    <property type="component" value="Unassembled WGS sequence"/>
</dbReference>
<dbReference type="Gene3D" id="3.20.20.410">
    <property type="entry name" value="Protein of unknown function UPF0759"/>
    <property type="match status" value="1"/>
</dbReference>
<dbReference type="Pfam" id="PF01904">
    <property type="entry name" value="DUF72"/>
    <property type="match status" value="1"/>
</dbReference>
<dbReference type="PANTHER" id="PTHR30348:SF4">
    <property type="entry name" value="DUF72 DOMAIN-CONTAINING PROTEIN"/>
    <property type="match status" value="1"/>
</dbReference>
<keyword evidence="2" id="KW-1185">Reference proteome</keyword>
<dbReference type="InterPro" id="IPR002763">
    <property type="entry name" value="DUF72"/>
</dbReference>
<gene>
    <name evidence="1" type="ORF">CWI75_11785</name>
</gene>
<dbReference type="InterPro" id="IPR036520">
    <property type="entry name" value="UPF0759_sf"/>
</dbReference>
<dbReference type="AlphaFoldDB" id="A0A2N5Y221"/>
<organism evidence="1 2">
    <name type="scientific">Kineobactrum sediminis</name>
    <dbReference type="NCBI Taxonomy" id="1905677"/>
    <lineage>
        <taxon>Bacteria</taxon>
        <taxon>Pseudomonadati</taxon>
        <taxon>Pseudomonadota</taxon>
        <taxon>Gammaproteobacteria</taxon>
        <taxon>Cellvibrionales</taxon>
        <taxon>Halieaceae</taxon>
        <taxon>Kineobactrum</taxon>
    </lineage>
</organism>
<reference evidence="2" key="1">
    <citation type="submission" date="2017-11" db="EMBL/GenBank/DDBJ databases">
        <title>The draft genome sequence of Chromatocurvus sp. F02.</title>
        <authorList>
            <person name="Du Z.-J."/>
            <person name="Chang Y.-Q."/>
        </authorList>
    </citation>
    <scope>NUCLEOTIDE SEQUENCE [LARGE SCALE GENOMIC DNA]</scope>
    <source>
        <strain evidence="2">F02</strain>
    </source>
</reference>
<dbReference type="PANTHER" id="PTHR30348">
    <property type="entry name" value="UNCHARACTERIZED PROTEIN YECE"/>
    <property type="match status" value="1"/>
</dbReference>
<evidence type="ECO:0000313" key="1">
    <source>
        <dbReference type="EMBL" id="PLW82435.1"/>
    </source>
</evidence>
<dbReference type="RefSeq" id="WP_101521687.1">
    <property type="nucleotide sequence ID" value="NZ_PKLZ01000008.1"/>
</dbReference>
<name>A0A2N5Y221_9GAMM</name>
<evidence type="ECO:0000313" key="2">
    <source>
        <dbReference type="Proteomes" id="UP000234845"/>
    </source>
</evidence>
<accession>A0A2N5Y221</accession>
<proteinExistence type="predicted"/>
<dbReference type="OrthoDB" id="9780310at2"/>
<sequence length="242" mass="28193">MKAAPVHVGTSGWHYEHWQGPFYPKDLATGDWLEYYASQFSSLEINNAFYRLPAKKTLQQWHATVPENFIFTAKASRYITHMKKLKDPEESIAKFFDHIVALEEKLGAILFQLPPRWKFNADRLKEFLNALSRDFRYAFEFRDHSWINEESCDLLSQHNAAFCLYDLEGFVTPAEITADFVYIRLHGPGAAYQGDYNQQSLSEWAEKIRTWSEQGKAVYCYFDNDEAGYAAKNAKSLRQMLE</sequence>
<protein>
    <submittedName>
        <fullName evidence="1">DUF72 domain-containing protein</fullName>
    </submittedName>
</protein>
<comment type="caution">
    <text evidence="1">The sequence shown here is derived from an EMBL/GenBank/DDBJ whole genome shotgun (WGS) entry which is preliminary data.</text>
</comment>